<evidence type="ECO:0000259" key="1">
    <source>
        <dbReference type="Pfam" id="PF14239"/>
    </source>
</evidence>
<dbReference type="STRING" id="1458985.BJP34_03460"/>
<protein>
    <recommendedName>
        <fullName evidence="1">RRXRR domain-containing protein</fullName>
    </recommendedName>
</protein>
<sequence length="374" mass="42778">MLRVPVISPDGRPLMPTKASRARRWINKGLAVVYQNDLNVFAVQLVNKPSGEETQDIAVGVDPGKLFSGIAVQSNNTTLWTGHLVLPYKKVRDSAEPTLRERMDTRRMMRSRSVGFAERTRRSRRINRKVCYSQRSHRQKRFSNRREKKVPPSIRANRQLEQRVIKELSLLYPLRVIVYEVVKARGSKGFSPVMVGQYWSISQLERIAPVIQKQGWETALKREALGLVKDKADKSRLSVNTHAVDGIALAATHFFRRKNYYHSNGKLSVPRNCEVTDATFYVIKRAPISRRQLHLLQFYKGGKRRKYGGTTTSHGFRKGDYVEAVKAGKQARGWVSGETARQVSVSDINWKRIGQFTARKVRLLKRSTGLIVNH</sequence>
<evidence type="ECO:0000313" key="3">
    <source>
        <dbReference type="Proteomes" id="UP000177870"/>
    </source>
</evidence>
<accession>A0A1D8TLU7</accession>
<feature type="domain" description="RRXRR" evidence="1">
    <location>
        <begin position="4"/>
        <end position="183"/>
    </location>
</feature>
<dbReference type="Proteomes" id="UP000177870">
    <property type="component" value="Chromosome"/>
</dbReference>
<organism evidence="2 3">
    <name type="scientific">Moorena producens PAL-8-15-08-1</name>
    <dbReference type="NCBI Taxonomy" id="1458985"/>
    <lineage>
        <taxon>Bacteria</taxon>
        <taxon>Bacillati</taxon>
        <taxon>Cyanobacteriota</taxon>
        <taxon>Cyanophyceae</taxon>
        <taxon>Coleofasciculales</taxon>
        <taxon>Coleofasciculaceae</taxon>
        <taxon>Moorena</taxon>
    </lineage>
</organism>
<dbReference type="InterPro" id="IPR025938">
    <property type="entry name" value="RRXRR_dom"/>
</dbReference>
<dbReference type="KEGG" id="mpro:BJP34_03460"/>
<reference evidence="3" key="1">
    <citation type="submission" date="2016-10" db="EMBL/GenBank/DDBJ databases">
        <title>Comparative genomics uncovers the prolific and rare metabolic potential of the cyanobacterial genus Moorea.</title>
        <authorList>
            <person name="Leao T."/>
            <person name="Castelao G."/>
            <person name="Korobeynikov A."/>
            <person name="Monroe E.A."/>
            <person name="Podell S."/>
            <person name="Glukhov E."/>
            <person name="Allen E."/>
            <person name="Gerwick W.H."/>
            <person name="Gerwick L."/>
        </authorList>
    </citation>
    <scope>NUCLEOTIDE SEQUENCE [LARGE SCALE GENOMIC DNA]</scope>
    <source>
        <strain evidence="3">PAL-8-15-08-1</strain>
    </source>
</reference>
<name>A0A1D8TLU7_9CYAN</name>
<gene>
    <name evidence="2" type="ORF">BJP34_03460</name>
</gene>
<dbReference type="RefSeq" id="WP_070391135.1">
    <property type="nucleotide sequence ID" value="NZ_CP017599.1"/>
</dbReference>
<dbReference type="Pfam" id="PF14239">
    <property type="entry name" value="RRXRR"/>
    <property type="match status" value="1"/>
</dbReference>
<proteinExistence type="predicted"/>
<dbReference type="AlphaFoldDB" id="A0A1D8TLU7"/>
<dbReference type="OrthoDB" id="425637at2"/>
<evidence type="ECO:0000313" key="2">
    <source>
        <dbReference type="EMBL" id="AOW98628.1"/>
    </source>
</evidence>
<dbReference type="EMBL" id="CP017599">
    <property type="protein sequence ID" value="AOW98628.1"/>
    <property type="molecule type" value="Genomic_DNA"/>
</dbReference>